<dbReference type="Gene3D" id="1.10.510.10">
    <property type="entry name" value="Transferase(Phosphotransferase) domain 1"/>
    <property type="match status" value="1"/>
</dbReference>
<dbReference type="SUPFAM" id="SSF56112">
    <property type="entry name" value="Protein kinase-like (PK-like)"/>
    <property type="match status" value="1"/>
</dbReference>
<reference evidence="7" key="1">
    <citation type="submission" date="2019-06" db="EMBL/GenBank/DDBJ databases">
        <authorList>
            <person name="Zheng W."/>
        </authorList>
    </citation>
    <scope>NUCLEOTIDE SEQUENCE</scope>
    <source>
        <strain evidence="7">QDHG01</strain>
    </source>
</reference>
<dbReference type="InterPro" id="IPR037238">
    <property type="entry name" value="YbiA-like_sf"/>
</dbReference>
<dbReference type="Proteomes" id="UP000785679">
    <property type="component" value="Unassembled WGS sequence"/>
</dbReference>
<keyword evidence="8" id="KW-1185">Reference proteome</keyword>
<evidence type="ECO:0000256" key="1">
    <source>
        <dbReference type="ARBA" id="ARBA00022527"/>
    </source>
</evidence>
<dbReference type="EMBL" id="RRYP01018651">
    <property type="protein sequence ID" value="TNV73536.1"/>
    <property type="molecule type" value="Genomic_DNA"/>
</dbReference>
<evidence type="ECO:0000313" key="8">
    <source>
        <dbReference type="Proteomes" id="UP000785679"/>
    </source>
</evidence>
<keyword evidence="4" id="KW-0418">Kinase</keyword>
<evidence type="ECO:0000313" key="7">
    <source>
        <dbReference type="EMBL" id="TNV73536.1"/>
    </source>
</evidence>
<evidence type="ECO:0000256" key="4">
    <source>
        <dbReference type="ARBA" id="ARBA00022777"/>
    </source>
</evidence>
<dbReference type="Gene3D" id="1.10.357.40">
    <property type="entry name" value="YbiA-like"/>
    <property type="match status" value="1"/>
</dbReference>
<dbReference type="InterPro" id="IPR000719">
    <property type="entry name" value="Prot_kinase_dom"/>
</dbReference>
<name>A0A8J8SX40_HALGN</name>
<dbReference type="GO" id="GO:0004674">
    <property type="term" value="F:protein serine/threonine kinase activity"/>
    <property type="evidence" value="ECO:0007669"/>
    <property type="project" value="UniProtKB-KW"/>
</dbReference>
<dbReference type="SUPFAM" id="SSF143990">
    <property type="entry name" value="YbiA-like"/>
    <property type="match status" value="1"/>
</dbReference>
<evidence type="ECO:0000256" key="2">
    <source>
        <dbReference type="ARBA" id="ARBA00022679"/>
    </source>
</evidence>
<dbReference type="Gene3D" id="3.30.200.20">
    <property type="entry name" value="Phosphorylase Kinase, domain 1"/>
    <property type="match status" value="1"/>
</dbReference>
<dbReference type="Pfam" id="PF00069">
    <property type="entry name" value="Pkinase"/>
    <property type="match status" value="1"/>
</dbReference>
<dbReference type="SMART" id="SM00220">
    <property type="entry name" value="S_TKc"/>
    <property type="match status" value="1"/>
</dbReference>
<dbReference type="OrthoDB" id="68483at2759"/>
<evidence type="ECO:0000259" key="6">
    <source>
        <dbReference type="PROSITE" id="PS50011"/>
    </source>
</evidence>
<organism evidence="7 8">
    <name type="scientific">Halteria grandinella</name>
    <dbReference type="NCBI Taxonomy" id="5974"/>
    <lineage>
        <taxon>Eukaryota</taxon>
        <taxon>Sar</taxon>
        <taxon>Alveolata</taxon>
        <taxon>Ciliophora</taxon>
        <taxon>Intramacronucleata</taxon>
        <taxon>Spirotrichea</taxon>
        <taxon>Stichotrichia</taxon>
        <taxon>Sporadotrichida</taxon>
        <taxon>Halteriidae</taxon>
        <taxon>Halteria</taxon>
    </lineage>
</organism>
<proteinExistence type="predicted"/>
<keyword evidence="5" id="KW-0067">ATP-binding</keyword>
<protein>
    <recommendedName>
        <fullName evidence="6">Protein kinase domain-containing protein</fullName>
    </recommendedName>
</protein>
<dbReference type="GO" id="GO:0005524">
    <property type="term" value="F:ATP binding"/>
    <property type="evidence" value="ECO:0007669"/>
    <property type="project" value="UniProtKB-KW"/>
</dbReference>
<feature type="domain" description="Protein kinase" evidence="6">
    <location>
        <begin position="161"/>
        <end position="355"/>
    </location>
</feature>
<dbReference type="InterPro" id="IPR008271">
    <property type="entry name" value="Ser/Thr_kinase_AS"/>
</dbReference>
<gene>
    <name evidence="7" type="ORF">FGO68_gene1676</name>
</gene>
<dbReference type="AlphaFoldDB" id="A0A8J8SX40"/>
<dbReference type="InterPro" id="IPR011009">
    <property type="entry name" value="Kinase-like_dom_sf"/>
</dbReference>
<dbReference type="PANTHER" id="PTHR24351">
    <property type="entry name" value="RIBOSOMAL PROTEIN S6 KINASE"/>
    <property type="match status" value="1"/>
</dbReference>
<dbReference type="PROSITE" id="PS00108">
    <property type="entry name" value="PROTEIN_KINASE_ST"/>
    <property type="match status" value="1"/>
</dbReference>
<comment type="caution">
    <text evidence="7">The sequence shown here is derived from an EMBL/GenBank/DDBJ whole genome shotgun (WGS) entry which is preliminary data.</text>
</comment>
<sequence length="355" mass="41352">MREQNPAQVRAYSKKFKAQRRANWPTLKFGVLQKAIEAKFCQLAYSEKLLSTEPCQIKYLSGSKFSNIRGEILMAMREELRDLASLEETFNLRQPQNQKNRESQLQGQSTYVKSLKEEIKQLPTNQDEKVERKEAPILQLSSNFSQAQSQKRDKKNIFEDFQLVKKIGHGPISKVYQSLHKYTGINYAIKSIRKDKIILNGMFDCAWYEKQIMESLDHPFLMKLEGFFNEKSHIYFLMPYYPLGNLRQQLHFHGIFPEQVVKLMAAQIILAISHLHERGIVYRDLKPENILVGNDGFLVLADFGESVPQKPGEKLHDFVGTLDYMAPELIKRIPYSYEIDWWALGILMQDFATFS</sequence>
<keyword evidence="2" id="KW-0808">Transferase</keyword>
<keyword evidence="3" id="KW-0547">Nucleotide-binding</keyword>
<evidence type="ECO:0000256" key="5">
    <source>
        <dbReference type="ARBA" id="ARBA00022840"/>
    </source>
</evidence>
<dbReference type="PROSITE" id="PS50011">
    <property type="entry name" value="PROTEIN_KINASE_DOM"/>
    <property type="match status" value="1"/>
</dbReference>
<evidence type="ECO:0000256" key="3">
    <source>
        <dbReference type="ARBA" id="ARBA00022741"/>
    </source>
</evidence>
<accession>A0A8J8SX40</accession>
<keyword evidence="1" id="KW-0723">Serine/threonine-protein kinase</keyword>